<keyword evidence="9" id="KW-1185">Reference proteome</keyword>
<evidence type="ECO:0000256" key="6">
    <source>
        <dbReference type="ARBA" id="ARBA00022918"/>
    </source>
</evidence>
<sequence>GVLTQMSGPHHFPVAFYSQQIDPVAQGTPSCTRTLAAAALLLAKAKSLTLGHHTTVWTSHALSALLERGPHRFSPPPQQQLEAELLEDPNLTFARCGPLNPATLLPDLP</sequence>
<organism evidence="8 9">
    <name type="scientific">Chelydra serpentina</name>
    <name type="common">Snapping turtle</name>
    <name type="synonym">Testudo serpentina</name>
    <dbReference type="NCBI Taxonomy" id="8475"/>
    <lineage>
        <taxon>Eukaryota</taxon>
        <taxon>Metazoa</taxon>
        <taxon>Chordata</taxon>
        <taxon>Craniata</taxon>
        <taxon>Vertebrata</taxon>
        <taxon>Euteleostomi</taxon>
        <taxon>Archelosauria</taxon>
        <taxon>Testudinata</taxon>
        <taxon>Testudines</taxon>
        <taxon>Cryptodira</taxon>
        <taxon>Durocryptodira</taxon>
        <taxon>Americhelydia</taxon>
        <taxon>Chelydroidea</taxon>
        <taxon>Chelydridae</taxon>
        <taxon>Chelydra</taxon>
    </lineage>
</organism>
<protein>
    <submittedName>
        <fullName evidence="8">Pol polyprotein</fullName>
    </submittedName>
</protein>
<dbReference type="InterPro" id="IPR043502">
    <property type="entry name" value="DNA/RNA_pol_sf"/>
</dbReference>
<feature type="non-terminal residue" evidence="8">
    <location>
        <position position="109"/>
    </location>
</feature>
<dbReference type="Proteomes" id="UP000765507">
    <property type="component" value="Unassembled WGS sequence"/>
</dbReference>
<dbReference type="AlphaFoldDB" id="A0A8T1RWQ8"/>
<evidence type="ECO:0000256" key="4">
    <source>
        <dbReference type="ARBA" id="ARBA00022759"/>
    </source>
</evidence>
<gene>
    <name evidence="8" type="ORF">G0U57_008441</name>
</gene>
<keyword evidence="2" id="KW-0548">Nucleotidyltransferase</keyword>
<dbReference type="GO" id="GO:0016787">
    <property type="term" value="F:hydrolase activity"/>
    <property type="evidence" value="ECO:0007669"/>
    <property type="project" value="UniProtKB-KW"/>
</dbReference>
<keyword evidence="5" id="KW-0378">Hydrolase</keyword>
<proteinExistence type="predicted"/>
<evidence type="ECO:0000313" key="9">
    <source>
        <dbReference type="Proteomes" id="UP000765507"/>
    </source>
</evidence>
<dbReference type="Pfam" id="PF17917">
    <property type="entry name" value="RT_RNaseH"/>
    <property type="match status" value="1"/>
</dbReference>
<feature type="non-terminal residue" evidence="8">
    <location>
        <position position="1"/>
    </location>
</feature>
<feature type="domain" description="Reverse transcriptase RNase H-like" evidence="7">
    <location>
        <begin position="2"/>
        <end position="67"/>
    </location>
</feature>
<dbReference type="EMBL" id="JAHGAV010002250">
    <property type="protein sequence ID" value="KAG6921322.1"/>
    <property type="molecule type" value="Genomic_DNA"/>
</dbReference>
<evidence type="ECO:0000256" key="2">
    <source>
        <dbReference type="ARBA" id="ARBA00022695"/>
    </source>
</evidence>
<keyword evidence="3" id="KW-0540">Nuclease</keyword>
<evidence type="ECO:0000256" key="1">
    <source>
        <dbReference type="ARBA" id="ARBA00022679"/>
    </source>
</evidence>
<accession>A0A8T1RWQ8</accession>
<keyword evidence="4" id="KW-0255">Endonuclease</keyword>
<evidence type="ECO:0000256" key="5">
    <source>
        <dbReference type="ARBA" id="ARBA00022801"/>
    </source>
</evidence>
<evidence type="ECO:0000313" key="8">
    <source>
        <dbReference type="EMBL" id="KAG6921322.1"/>
    </source>
</evidence>
<evidence type="ECO:0000256" key="3">
    <source>
        <dbReference type="ARBA" id="ARBA00022722"/>
    </source>
</evidence>
<dbReference type="OrthoDB" id="8947436at2759"/>
<dbReference type="GO" id="GO:0003964">
    <property type="term" value="F:RNA-directed DNA polymerase activity"/>
    <property type="evidence" value="ECO:0007669"/>
    <property type="project" value="UniProtKB-KW"/>
</dbReference>
<keyword evidence="1" id="KW-0808">Transferase</keyword>
<reference evidence="8 9" key="1">
    <citation type="journal article" date="2020" name="G3 (Bethesda)">
        <title>Draft Genome of the Common Snapping Turtle, Chelydra serpentina, a Model for Phenotypic Plasticity in Reptiles.</title>
        <authorList>
            <person name="Das D."/>
            <person name="Singh S.K."/>
            <person name="Bierstedt J."/>
            <person name="Erickson A."/>
            <person name="Galli G.L.J."/>
            <person name="Crossley D.A. 2nd"/>
            <person name="Rhen T."/>
        </authorList>
    </citation>
    <scope>NUCLEOTIDE SEQUENCE [LARGE SCALE GENOMIC DNA]</scope>
    <source>
        <strain evidence="8">KW</strain>
    </source>
</reference>
<keyword evidence="6" id="KW-0695">RNA-directed DNA polymerase</keyword>
<dbReference type="InterPro" id="IPR041373">
    <property type="entry name" value="RT_RNaseH"/>
</dbReference>
<dbReference type="SUPFAM" id="SSF56672">
    <property type="entry name" value="DNA/RNA polymerases"/>
    <property type="match status" value="1"/>
</dbReference>
<name>A0A8T1RWQ8_CHESE</name>
<dbReference type="Gene3D" id="3.10.20.370">
    <property type="match status" value="1"/>
</dbReference>
<comment type="caution">
    <text evidence="8">The sequence shown here is derived from an EMBL/GenBank/DDBJ whole genome shotgun (WGS) entry which is preliminary data.</text>
</comment>
<evidence type="ECO:0000259" key="7">
    <source>
        <dbReference type="Pfam" id="PF17917"/>
    </source>
</evidence>
<dbReference type="GO" id="GO:0004519">
    <property type="term" value="F:endonuclease activity"/>
    <property type="evidence" value="ECO:0007669"/>
    <property type="project" value="UniProtKB-KW"/>
</dbReference>